<dbReference type="STRING" id="1314771.A0A197KAW8"/>
<dbReference type="Gene3D" id="3.40.50.150">
    <property type="entry name" value="Vaccinia Virus protein VP39"/>
    <property type="match status" value="1"/>
</dbReference>
<name>A0A197KAW8_9FUNG</name>
<feature type="region of interest" description="Disordered" evidence="1">
    <location>
        <begin position="1"/>
        <end position="67"/>
    </location>
</feature>
<feature type="compositionally biased region" description="Acidic residues" evidence="1">
    <location>
        <begin position="53"/>
        <end position="67"/>
    </location>
</feature>
<feature type="compositionally biased region" description="Polar residues" evidence="1">
    <location>
        <begin position="1"/>
        <end position="11"/>
    </location>
</feature>
<dbReference type="PANTHER" id="PTHR23108:SF0">
    <property type="entry name" value="METHYLTRANSFERASE-LIKE PROTEIN 22"/>
    <property type="match status" value="1"/>
</dbReference>
<dbReference type="InterPro" id="IPR019410">
    <property type="entry name" value="Methyltransf_16"/>
</dbReference>
<dbReference type="InterPro" id="IPR038899">
    <property type="entry name" value="METTL22"/>
</dbReference>
<protein>
    <recommendedName>
        <fullName evidence="4">Methyltransferase-like protein 22</fullName>
    </recommendedName>
</protein>
<dbReference type="EMBL" id="KV442019">
    <property type="protein sequence ID" value="OAQ33831.1"/>
    <property type="molecule type" value="Genomic_DNA"/>
</dbReference>
<dbReference type="GO" id="GO:0005634">
    <property type="term" value="C:nucleus"/>
    <property type="evidence" value="ECO:0007669"/>
    <property type="project" value="TreeGrafter"/>
</dbReference>
<organism evidence="2 3">
    <name type="scientific">Linnemannia elongata AG-77</name>
    <dbReference type="NCBI Taxonomy" id="1314771"/>
    <lineage>
        <taxon>Eukaryota</taxon>
        <taxon>Fungi</taxon>
        <taxon>Fungi incertae sedis</taxon>
        <taxon>Mucoromycota</taxon>
        <taxon>Mortierellomycotina</taxon>
        <taxon>Mortierellomycetes</taxon>
        <taxon>Mortierellales</taxon>
        <taxon>Mortierellaceae</taxon>
        <taxon>Linnemannia</taxon>
    </lineage>
</organism>
<evidence type="ECO:0000313" key="2">
    <source>
        <dbReference type="EMBL" id="OAQ33831.1"/>
    </source>
</evidence>
<proteinExistence type="predicted"/>
<reference evidence="2 3" key="1">
    <citation type="submission" date="2016-05" db="EMBL/GenBank/DDBJ databases">
        <title>Genome sequencing reveals origins of a unique bacterial endosymbiosis in the earliest lineages of terrestrial Fungi.</title>
        <authorList>
            <consortium name="DOE Joint Genome Institute"/>
            <person name="Uehling J."/>
            <person name="Gryganskyi A."/>
            <person name="Hameed K."/>
            <person name="Tschaplinski T."/>
            <person name="Misztal P."/>
            <person name="Wu S."/>
            <person name="Desiro A."/>
            <person name="Vande Pol N."/>
            <person name="Du Z.-Y."/>
            <person name="Zienkiewicz A."/>
            <person name="Zienkiewicz K."/>
            <person name="Morin E."/>
            <person name="Tisserant E."/>
            <person name="Splivallo R."/>
            <person name="Hainaut M."/>
            <person name="Henrissat B."/>
            <person name="Ohm R."/>
            <person name="Kuo A."/>
            <person name="Yan J."/>
            <person name="Lipzen A."/>
            <person name="Nolan M."/>
            <person name="Labutti K."/>
            <person name="Barry K."/>
            <person name="Goldstein A."/>
            <person name="Labbe J."/>
            <person name="Schadt C."/>
            <person name="Tuskan G."/>
            <person name="Grigoriev I."/>
            <person name="Martin F."/>
            <person name="Vilgalys R."/>
            <person name="Bonito G."/>
        </authorList>
    </citation>
    <scope>NUCLEOTIDE SEQUENCE [LARGE SCALE GENOMIC DNA]</scope>
    <source>
        <strain evidence="2 3">AG-77</strain>
    </source>
</reference>
<evidence type="ECO:0000313" key="3">
    <source>
        <dbReference type="Proteomes" id="UP000078512"/>
    </source>
</evidence>
<dbReference type="OrthoDB" id="10255963at2759"/>
<dbReference type="InterPro" id="IPR029063">
    <property type="entry name" value="SAM-dependent_MTases_sf"/>
</dbReference>
<dbReference type="PANTHER" id="PTHR23108">
    <property type="entry name" value="METHYLTRANSFERASE-RELATED"/>
    <property type="match status" value="1"/>
</dbReference>
<dbReference type="Pfam" id="PF10294">
    <property type="entry name" value="Methyltransf_16"/>
    <property type="match status" value="1"/>
</dbReference>
<gene>
    <name evidence="2" type="ORF">K457DRAFT_15035</name>
</gene>
<dbReference type="AlphaFoldDB" id="A0A197KAW8"/>
<feature type="compositionally biased region" description="Basic and acidic residues" evidence="1">
    <location>
        <begin position="37"/>
        <end position="52"/>
    </location>
</feature>
<evidence type="ECO:0000256" key="1">
    <source>
        <dbReference type="SAM" id="MobiDB-lite"/>
    </source>
</evidence>
<dbReference type="SUPFAM" id="SSF53335">
    <property type="entry name" value="S-adenosyl-L-methionine-dependent methyltransferases"/>
    <property type="match status" value="1"/>
</dbReference>
<sequence>MNKTGHQFTQKDNTNDPDNNNTNCDKDTDHRNKRQRTTTEEITKSENRSDQLEHEDDHDDEDQTNEDDTVLSEVHIHPDNGLVDRRTITSTFLLSLKGQPLLNSQQESCLDNSISVSNNIMVQDDDQENDKDVHDEELDLWDCAVEIRHAMGTDLRGVGSQVWMGCFLLIDWIVHIQELLNDTTVLEIGAGTGLASIATNLLIAVDRIYCTDYDNDILQNCMANIDLNCAADKKVMTRRLNWLMDDPLEPVENDSHTPDPFGWSSQERQDWKDNGAFILAADVVYDDSLTDALVDCLEKLLSEPLPVTHPRHYIGRVAYMTMEKRYNFSLDELAVVAQAYEYFKVRIGRSSLIEAEEIDASTLARHCDYDRTKDLVLFRIGCKE</sequence>
<evidence type="ECO:0008006" key="4">
    <source>
        <dbReference type="Google" id="ProtNLM"/>
    </source>
</evidence>
<accession>A0A197KAW8</accession>
<dbReference type="Proteomes" id="UP000078512">
    <property type="component" value="Unassembled WGS sequence"/>
</dbReference>
<keyword evidence="3" id="KW-1185">Reference proteome</keyword>
<dbReference type="GO" id="GO:0008276">
    <property type="term" value="F:protein methyltransferase activity"/>
    <property type="evidence" value="ECO:0007669"/>
    <property type="project" value="InterPro"/>
</dbReference>